<dbReference type="InterPro" id="IPR004358">
    <property type="entry name" value="Sig_transdc_His_kin-like_C"/>
</dbReference>
<dbReference type="Pfam" id="PF00512">
    <property type="entry name" value="HisKA"/>
    <property type="match status" value="1"/>
</dbReference>
<keyword evidence="9" id="KW-0812">Transmembrane</keyword>
<dbReference type="PANTHER" id="PTHR45453:SF1">
    <property type="entry name" value="PHOSPHATE REGULON SENSOR PROTEIN PHOR"/>
    <property type="match status" value="1"/>
</dbReference>
<dbReference type="Proteomes" id="UP000437824">
    <property type="component" value="Unassembled WGS sequence"/>
</dbReference>
<dbReference type="InterPro" id="IPR005467">
    <property type="entry name" value="His_kinase_dom"/>
</dbReference>
<dbReference type="InterPro" id="IPR003594">
    <property type="entry name" value="HATPase_dom"/>
</dbReference>
<evidence type="ECO:0000313" key="12">
    <source>
        <dbReference type="EMBL" id="MTD60555.1"/>
    </source>
</evidence>
<evidence type="ECO:0000256" key="4">
    <source>
        <dbReference type="ARBA" id="ARBA00022553"/>
    </source>
</evidence>
<dbReference type="GO" id="GO:0005886">
    <property type="term" value="C:plasma membrane"/>
    <property type="evidence" value="ECO:0007669"/>
    <property type="project" value="TreeGrafter"/>
</dbReference>
<dbReference type="InterPro" id="IPR003661">
    <property type="entry name" value="HisK_dim/P_dom"/>
</dbReference>
<evidence type="ECO:0000256" key="8">
    <source>
        <dbReference type="SAM" id="MobiDB-lite"/>
    </source>
</evidence>
<feature type="domain" description="Histidine kinase" evidence="10">
    <location>
        <begin position="305"/>
        <end position="521"/>
    </location>
</feature>
<organism evidence="12 13">
    <name type="scientific">Blautia luti DSM 14534 = JCM 17040</name>
    <dbReference type="NCBI Taxonomy" id="649762"/>
    <lineage>
        <taxon>Bacteria</taxon>
        <taxon>Bacillati</taxon>
        <taxon>Bacillota</taxon>
        <taxon>Clostridia</taxon>
        <taxon>Lachnospirales</taxon>
        <taxon>Lachnospiraceae</taxon>
        <taxon>Blautia</taxon>
    </lineage>
</organism>
<dbReference type="InterPro" id="IPR003660">
    <property type="entry name" value="HAMP_dom"/>
</dbReference>
<dbReference type="InterPro" id="IPR036097">
    <property type="entry name" value="HisK_dim/P_sf"/>
</dbReference>
<dbReference type="InterPro" id="IPR050351">
    <property type="entry name" value="BphY/WalK/GraS-like"/>
</dbReference>
<dbReference type="Gene3D" id="3.30.565.10">
    <property type="entry name" value="Histidine kinase-like ATPase, C-terminal domain"/>
    <property type="match status" value="1"/>
</dbReference>
<gene>
    <name evidence="12" type="ORF">GKZ57_04595</name>
</gene>
<dbReference type="SUPFAM" id="SSF158472">
    <property type="entry name" value="HAMP domain-like"/>
    <property type="match status" value="1"/>
</dbReference>
<sequence length="521" mass="59897">MKTVKKPRKKPRKFHSLKRQISVLFIGLLLLSIFTITLINGLFLEKYYVSKKVEVLLEARNVLSQMNLDDFLEYDKDSDGDSGNNNENAADEIPDEIEHSSSRNNLTWIIVNEENSGYYYWGENNMAKMLRSKLFGYINDLDKDMERSHTLKKTDNCTIWQVHDRFAGMEYVECWGQFDNGYYYLVRSPLESIKESASISNSFYFFVGAAIIVISGVIILVVTSRITRPISELTKLSEKMSNLDFEARYQSHAGNEIDVLGDNFNKMSRKLESTISELKSVNNKLQKDIEDKIKIDEMRKEFLDNVSHELKTPIALIQGYAEGLNENISDDPESREFYCEVIMDEASKMNKLVKNLLTLNQLESGKDAPVMERFDIVSLIRGVLGSMHIMIEQKEATVIFEETESVYVWADEFKTEEVVTNYTSNALNHLDGERKIEIKVLREGDCVKVTVFNTGTPIPEEDLPNLWNKFYKVDKARTREYGGSGIGLSIVKAIIEGMNQKYGVCNYDNGVEFWFTLDCRQ</sequence>
<dbReference type="EMBL" id="WMBC01000002">
    <property type="protein sequence ID" value="MTD60555.1"/>
    <property type="molecule type" value="Genomic_DNA"/>
</dbReference>
<keyword evidence="5" id="KW-0808">Transferase</keyword>
<feature type="transmembrane region" description="Helical" evidence="9">
    <location>
        <begin position="21"/>
        <end position="44"/>
    </location>
</feature>
<name>A0A844GL33_9FIRM</name>
<dbReference type="PROSITE" id="PS50109">
    <property type="entry name" value="HIS_KIN"/>
    <property type="match status" value="1"/>
</dbReference>
<dbReference type="FunFam" id="1.10.287.130:FF:000001">
    <property type="entry name" value="Two-component sensor histidine kinase"/>
    <property type="match status" value="1"/>
</dbReference>
<dbReference type="CDD" id="cd06225">
    <property type="entry name" value="HAMP"/>
    <property type="match status" value="1"/>
</dbReference>
<dbReference type="GO" id="GO:0004721">
    <property type="term" value="F:phosphoprotein phosphatase activity"/>
    <property type="evidence" value="ECO:0007669"/>
    <property type="project" value="TreeGrafter"/>
</dbReference>
<dbReference type="PROSITE" id="PS50885">
    <property type="entry name" value="HAMP"/>
    <property type="match status" value="1"/>
</dbReference>
<dbReference type="Gene3D" id="6.10.340.10">
    <property type="match status" value="1"/>
</dbReference>
<evidence type="ECO:0000256" key="1">
    <source>
        <dbReference type="ARBA" id="ARBA00000085"/>
    </source>
</evidence>
<evidence type="ECO:0000256" key="7">
    <source>
        <dbReference type="ARBA" id="ARBA00023012"/>
    </source>
</evidence>
<dbReference type="Gene3D" id="1.10.287.130">
    <property type="match status" value="1"/>
</dbReference>
<feature type="region of interest" description="Disordered" evidence="8">
    <location>
        <begin position="77"/>
        <end position="98"/>
    </location>
</feature>
<proteinExistence type="predicted"/>
<dbReference type="CDD" id="cd00082">
    <property type="entry name" value="HisKA"/>
    <property type="match status" value="1"/>
</dbReference>
<dbReference type="GO" id="GO:0000155">
    <property type="term" value="F:phosphorelay sensor kinase activity"/>
    <property type="evidence" value="ECO:0007669"/>
    <property type="project" value="InterPro"/>
</dbReference>
<dbReference type="PANTHER" id="PTHR45453">
    <property type="entry name" value="PHOSPHATE REGULON SENSOR PROTEIN PHOR"/>
    <property type="match status" value="1"/>
</dbReference>
<accession>A0A844GL33</accession>
<keyword evidence="9" id="KW-0472">Membrane</keyword>
<dbReference type="Pfam" id="PF00672">
    <property type="entry name" value="HAMP"/>
    <property type="match status" value="1"/>
</dbReference>
<dbReference type="RefSeq" id="WP_118508752.1">
    <property type="nucleotide sequence ID" value="NZ_WMBC01000002.1"/>
</dbReference>
<keyword evidence="9" id="KW-1133">Transmembrane helix</keyword>
<dbReference type="SMART" id="SM00388">
    <property type="entry name" value="HisKA"/>
    <property type="match status" value="1"/>
</dbReference>
<dbReference type="SUPFAM" id="SSF47384">
    <property type="entry name" value="Homodimeric domain of signal transducing histidine kinase"/>
    <property type="match status" value="1"/>
</dbReference>
<evidence type="ECO:0000256" key="9">
    <source>
        <dbReference type="SAM" id="Phobius"/>
    </source>
</evidence>
<evidence type="ECO:0000259" key="11">
    <source>
        <dbReference type="PROSITE" id="PS50885"/>
    </source>
</evidence>
<comment type="subcellular location">
    <subcellularLocation>
        <location evidence="2">Membrane</location>
    </subcellularLocation>
</comment>
<keyword evidence="6" id="KW-0418">Kinase</keyword>
<evidence type="ECO:0000256" key="2">
    <source>
        <dbReference type="ARBA" id="ARBA00004370"/>
    </source>
</evidence>
<dbReference type="InterPro" id="IPR036890">
    <property type="entry name" value="HATPase_C_sf"/>
</dbReference>
<feature type="domain" description="HAMP" evidence="11">
    <location>
        <begin position="224"/>
        <end position="276"/>
    </location>
</feature>
<reference evidence="12 13" key="1">
    <citation type="submission" date="2019-11" db="EMBL/GenBank/DDBJ databases">
        <title>Draft genome sequence of Blautia luti DSM 14534T, isolated from human stool.</title>
        <authorList>
            <person name="Ortiz R."/>
            <person name="Melis-Arcos F."/>
            <person name="Covarrubias P."/>
            <person name="Cardenas J.P."/>
            <person name="Perez-Donoso J."/>
            <person name="Almonacid D."/>
        </authorList>
    </citation>
    <scope>NUCLEOTIDE SEQUENCE [LARGE SCALE GENOMIC DNA]</scope>
    <source>
        <strain evidence="12 13">DSM 14534</strain>
    </source>
</reference>
<dbReference type="SMART" id="SM00387">
    <property type="entry name" value="HATPase_c"/>
    <property type="match status" value="1"/>
</dbReference>
<evidence type="ECO:0000259" key="10">
    <source>
        <dbReference type="PROSITE" id="PS50109"/>
    </source>
</evidence>
<evidence type="ECO:0000256" key="3">
    <source>
        <dbReference type="ARBA" id="ARBA00012438"/>
    </source>
</evidence>
<evidence type="ECO:0000313" key="13">
    <source>
        <dbReference type="Proteomes" id="UP000437824"/>
    </source>
</evidence>
<dbReference type="Pfam" id="PF02518">
    <property type="entry name" value="HATPase_c"/>
    <property type="match status" value="1"/>
</dbReference>
<protein>
    <recommendedName>
        <fullName evidence="3">histidine kinase</fullName>
        <ecNumber evidence="3">2.7.13.3</ecNumber>
    </recommendedName>
</protein>
<evidence type="ECO:0000256" key="5">
    <source>
        <dbReference type="ARBA" id="ARBA00022679"/>
    </source>
</evidence>
<dbReference type="GO" id="GO:0016036">
    <property type="term" value="P:cellular response to phosphate starvation"/>
    <property type="evidence" value="ECO:0007669"/>
    <property type="project" value="TreeGrafter"/>
</dbReference>
<keyword evidence="4" id="KW-0597">Phosphoprotein</keyword>
<dbReference type="PRINTS" id="PR00344">
    <property type="entry name" value="BCTRLSENSOR"/>
</dbReference>
<dbReference type="SMART" id="SM00304">
    <property type="entry name" value="HAMP"/>
    <property type="match status" value="1"/>
</dbReference>
<comment type="catalytic activity">
    <reaction evidence="1">
        <text>ATP + protein L-histidine = ADP + protein N-phospho-L-histidine.</text>
        <dbReference type="EC" id="2.7.13.3"/>
    </reaction>
</comment>
<comment type="caution">
    <text evidence="12">The sequence shown here is derived from an EMBL/GenBank/DDBJ whole genome shotgun (WGS) entry which is preliminary data.</text>
</comment>
<keyword evidence="7" id="KW-0902">Two-component regulatory system</keyword>
<dbReference type="AlphaFoldDB" id="A0A844GL33"/>
<dbReference type="EC" id="2.7.13.3" evidence="3"/>
<dbReference type="SUPFAM" id="SSF55874">
    <property type="entry name" value="ATPase domain of HSP90 chaperone/DNA topoisomerase II/histidine kinase"/>
    <property type="match status" value="1"/>
</dbReference>
<evidence type="ECO:0000256" key="6">
    <source>
        <dbReference type="ARBA" id="ARBA00022777"/>
    </source>
</evidence>
<feature type="transmembrane region" description="Helical" evidence="9">
    <location>
        <begin position="203"/>
        <end position="222"/>
    </location>
</feature>